<comment type="caution">
    <text evidence="3">The sequence shown here is derived from an EMBL/GenBank/DDBJ whole genome shotgun (WGS) entry which is preliminary data.</text>
</comment>
<evidence type="ECO:0000256" key="1">
    <source>
        <dbReference type="ARBA" id="ARBA00023125"/>
    </source>
</evidence>
<dbReference type="InterPro" id="IPR001387">
    <property type="entry name" value="Cro/C1-type_HTH"/>
</dbReference>
<name>A0A7K0KCU6_9BACT</name>
<evidence type="ECO:0000313" key="4">
    <source>
        <dbReference type="Proteomes" id="UP000438914"/>
    </source>
</evidence>
<dbReference type="AlphaFoldDB" id="A0A7K0KCU6"/>
<dbReference type="Proteomes" id="UP000438914">
    <property type="component" value="Unassembled WGS sequence"/>
</dbReference>
<keyword evidence="1" id="KW-0238">DNA-binding</keyword>
<keyword evidence="4" id="KW-1185">Reference proteome</keyword>
<dbReference type="PROSITE" id="PS50943">
    <property type="entry name" value="HTH_CROC1"/>
    <property type="match status" value="1"/>
</dbReference>
<dbReference type="PANTHER" id="PTHR46558:SF4">
    <property type="entry name" value="DNA-BIDING PHAGE PROTEIN"/>
    <property type="match status" value="1"/>
</dbReference>
<gene>
    <name evidence="3" type="ORF">FYJ73_00935</name>
</gene>
<protein>
    <submittedName>
        <fullName evidence="3">Helix-turn-helix transcriptional regulator</fullName>
    </submittedName>
</protein>
<dbReference type="Pfam" id="PF01381">
    <property type="entry name" value="HTH_3"/>
    <property type="match status" value="1"/>
</dbReference>
<dbReference type="CDD" id="cd00093">
    <property type="entry name" value="HTH_XRE"/>
    <property type="match status" value="1"/>
</dbReference>
<accession>A0A7K0KCU6</accession>
<evidence type="ECO:0000313" key="3">
    <source>
        <dbReference type="EMBL" id="MST83265.1"/>
    </source>
</evidence>
<evidence type="ECO:0000259" key="2">
    <source>
        <dbReference type="PROSITE" id="PS50943"/>
    </source>
</evidence>
<dbReference type="SMART" id="SM00530">
    <property type="entry name" value="HTH_XRE"/>
    <property type="match status" value="1"/>
</dbReference>
<organism evidence="3 4">
    <name type="scientific">Hallella mizrahii</name>
    <dbReference type="NCBI Taxonomy" id="2606637"/>
    <lineage>
        <taxon>Bacteria</taxon>
        <taxon>Pseudomonadati</taxon>
        <taxon>Bacteroidota</taxon>
        <taxon>Bacteroidia</taxon>
        <taxon>Bacteroidales</taxon>
        <taxon>Prevotellaceae</taxon>
        <taxon>Hallella</taxon>
    </lineage>
</organism>
<dbReference type="PANTHER" id="PTHR46558">
    <property type="entry name" value="TRACRIPTIONAL REGULATORY PROTEIN-RELATED-RELATED"/>
    <property type="match status" value="1"/>
</dbReference>
<reference evidence="3 4" key="1">
    <citation type="submission" date="2019-08" db="EMBL/GenBank/DDBJ databases">
        <title>In-depth cultivation of the pig gut microbiome towards novel bacterial diversity and tailored functional studies.</title>
        <authorList>
            <person name="Wylensek D."/>
            <person name="Hitch T.C.A."/>
            <person name="Clavel T."/>
        </authorList>
    </citation>
    <scope>NUCLEOTIDE SEQUENCE [LARGE SCALE GENOMIC DNA]</scope>
    <source>
        <strain evidence="3 4">LKV-178-WT-2A</strain>
    </source>
</reference>
<proteinExistence type="predicted"/>
<dbReference type="InterPro" id="IPR010982">
    <property type="entry name" value="Lambda_DNA-bd_dom_sf"/>
</dbReference>
<feature type="domain" description="HTH cro/C1-type" evidence="2">
    <location>
        <begin position="7"/>
        <end position="61"/>
    </location>
</feature>
<dbReference type="GO" id="GO:0003677">
    <property type="term" value="F:DNA binding"/>
    <property type="evidence" value="ECO:0007669"/>
    <property type="project" value="UniProtKB-KW"/>
</dbReference>
<dbReference type="SUPFAM" id="SSF47413">
    <property type="entry name" value="lambda repressor-like DNA-binding domains"/>
    <property type="match status" value="1"/>
</dbReference>
<dbReference type="Gene3D" id="1.10.260.40">
    <property type="entry name" value="lambda repressor-like DNA-binding domains"/>
    <property type="match status" value="1"/>
</dbReference>
<dbReference type="RefSeq" id="WP_154532693.1">
    <property type="nucleotide sequence ID" value="NZ_VUNG01000001.1"/>
</dbReference>
<dbReference type="EMBL" id="VUNG01000001">
    <property type="protein sequence ID" value="MST83265.1"/>
    <property type="molecule type" value="Genomic_DNA"/>
</dbReference>
<sequence length="67" mass="7491">MDLAQTMKSRRKTLGISQQDLAEIAEVSLATVKDIERGHGNPSLRTVQKILDVLGMEINYQVRKVVP</sequence>